<keyword evidence="1" id="KW-1133">Transmembrane helix</keyword>
<evidence type="ECO:0000313" key="2">
    <source>
        <dbReference type="EMBL" id="NUB89803.1"/>
    </source>
</evidence>
<feature type="transmembrane region" description="Helical" evidence="1">
    <location>
        <begin position="211"/>
        <end position="229"/>
    </location>
</feature>
<feature type="transmembrane region" description="Helical" evidence="1">
    <location>
        <begin position="187"/>
        <end position="205"/>
    </location>
</feature>
<dbReference type="Proteomes" id="UP000728647">
    <property type="component" value="Unassembled WGS sequence"/>
</dbReference>
<feature type="transmembrane region" description="Helical" evidence="1">
    <location>
        <begin position="86"/>
        <end position="111"/>
    </location>
</feature>
<dbReference type="AlphaFoldDB" id="A0A8J8KD60"/>
<accession>A0A8J8KD60</accession>
<gene>
    <name evidence="2" type="ORF">HT576_01970</name>
</gene>
<protein>
    <submittedName>
        <fullName evidence="2">DUF3267 domain-containing protein</fullName>
    </submittedName>
</protein>
<comment type="caution">
    <text evidence="2">The sequence shown here is derived from an EMBL/GenBank/DDBJ whole genome shotgun (WGS) entry which is preliminary data.</text>
</comment>
<sequence length="230" mass="24044">MIPDAASPLVAALAVLVAVTMIVSVVGSITRVVMRLLAAPGVVVHELAHKQVCHLVGVPVKEVVYFRFGDPPGYVRHAQPGRYRESFAISVAPFLVNTVVSVAAFLGFAALASSLGIADALATATADPIASVTALRDALEAASSGELALAFALGWLGLAVGVQAFPSTGDANTLWTHSRSEWRRRPVVLLGVPVVVVIYVANLLSWLWADVLYALGLCLLAFYAVGGLGF</sequence>
<keyword evidence="1" id="KW-0812">Transmembrane</keyword>
<dbReference type="OrthoDB" id="147208at2157"/>
<feature type="transmembrane region" description="Helical" evidence="1">
    <location>
        <begin position="6"/>
        <end position="27"/>
    </location>
</feature>
<evidence type="ECO:0000256" key="1">
    <source>
        <dbReference type="SAM" id="Phobius"/>
    </source>
</evidence>
<keyword evidence="1" id="KW-0472">Membrane</keyword>
<evidence type="ECO:0000313" key="3">
    <source>
        <dbReference type="Proteomes" id="UP000728647"/>
    </source>
</evidence>
<dbReference type="RefSeq" id="WP_174701124.1">
    <property type="nucleotide sequence ID" value="NZ_JABURA010000001.1"/>
</dbReference>
<reference evidence="2" key="1">
    <citation type="submission" date="2020-06" db="EMBL/GenBank/DDBJ databases">
        <title>Haloterrigena sp. nov., an extremely halophilic archaeon isolated from a saline sediment.</title>
        <authorList>
            <person name="Liu B.-B."/>
        </authorList>
    </citation>
    <scope>NUCLEOTIDE SEQUENCE</scope>
    <source>
        <strain evidence="2">SYSU A121-1</strain>
    </source>
</reference>
<organism evidence="2 3">
    <name type="scientific">Haloterrigena gelatinilytica</name>
    <dbReference type="NCBI Taxonomy" id="2741724"/>
    <lineage>
        <taxon>Archaea</taxon>
        <taxon>Methanobacteriati</taxon>
        <taxon>Methanobacteriota</taxon>
        <taxon>Stenosarchaea group</taxon>
        <taxon>Halobacteria</taxon>
        <taxon>Halobacteriales</taxon>
        <taxon>Natrialbaceae</taxon>
        <taxon>Haloterrigena</taxon>
    </lineage>
</organism>
<feature type="transmembrane region" description="Helical" evidence="1">
    <location>
        <begin position="147"/>
        <end position="166"/>
    </location>
</feature>
<proteinExistence type="predicted"/>
<dbReference type="EMBL" id="JABURA010000001">
    <property type="protein sequence ID" value="NUB89803.1"/>
    <property type="molecule type" value="Genomic_DNA"/>
</dbReference>
<name>A0A8J8KD60_9EURY</name>